<evidence type="ECO:0000256" key="1">
    <source>
        <dbReference type="SAM" id="MobiDB-lite"/>
    </source>
</evidence>
<feature type="compositionally biased region" description="Low complexity" evidence="1">
    <location>
        <begin position="126"/>
        <end position="137"/>
    </location>
</feature>
<evidence type="ECO:0000313" key="3">
    <source>
        <dbReference type="Proteomes" id="UP001328107"/>
    </source>
</evidence>
<protein>
    <submittedName>
        <fullName evidence="2">Uncharacterized protein</fullName>
    </submittedName>
</protein>
<feature type="compositionally biased region" description="Basic residues" evidence="1">
    <location>
        <begin position="51"/>
        <end position="60"/>
    </location>
</feature>
<gene>
    <name evidence="2" type="ORF">PMAYCL1PPCAC_28142</name>
</gene>
<reference evidence="3" key="1">
    <citation type="submission" date="2022-10" db="EMBL/GenBank/DDBJ databases">
        <title>Genome assembly of Pristionchus species.</title>
        <authorList>
            <person name="Yoshida K."/>
            <person name="Sommer R.J."/>
        </authorList>
    </citation>
    <scope>NUCLEOTIDE SEQUENCE [LARGE SCALE GENOMIC DNA]</scope>
    <source>
        <strain evidence="3">RS5460</strain>
    </source>
</reference>
<dbReference type="AlphaFoldDB" id="A0AAN5D8F7"/>
<keyword evidence="3" id="KW-1185">Reference proteome</keyword>
<organism evidence="2 3">
    <name type="scientific">Pristionchus mayeri</name>
    <dbReference type="NCBI Taxonomy" id="1317129"/>
    <lineage>
        <taxon>Eukaryota</taxon>
        <taxon>Metazoa</taxon>
        <taxon>Ecdysozoa</taxon>
        <taxon>Nematoda</taxon>
        <taxon>Chromadorea</taxon>
        <taxon>Rhabditida</taxon>
        <taxon>Rhabditina</taxon>
        <taxon>Diplogasteromorpha</taxon>
        <taxon>Diplogasteroidea</taxon>
        <taxon>Neodiplogasteridae</taxon>
        <taxon>Pristionchus</taxon>
    </lineage>
</organism>
<proteinExistence type="predicted"/>
<comment type="caution">
    <text evidence="2">The sequence shown here is derived from an EMBL/GenBank/DDBJ whole genome shotgun (WGS) entry which is preliminary data.</text>
</comment>
<name>A0AAN5D8F7_9BILA</name>
<accession>A0AAN5D8F7</accession>
<feature type="non-terminal residue" evidence="2">
    <location>
        <position position="1"/>
    </location>
</feature>
<feature type="region of interest" description="Disordered" evidence="1">
    <location>
        <begin position="1"/>
        <end position="78"/>
    </location>
</feature>
<dbReference type="Proteomes" id="UP001328107">
    <property type="component" value="Unassembled WGS sequence"/>
</dbReference>
<dbReference type="EMBL" id="BTRK01000006">
    <property type="protein sequence ID" value="GMR57947.1"/>
    <property type="molecule type" value="Genomic_DNA"/>
</dbReference>
<evidence type="ECO:0000313" key="2">
    <source>
        <dbReference type="EMBL" id="GMR57947.1"/>
    </source>
</evidence>
<feature type="region of interest" description="Disordered" evidence="1">
    <location>
        <begin position="122"/>
        <end position="153"/>
    </location>
</feature>
<sequence>VSEESSEDSLSSLDGGGSVDYSEPGWTSRSGSDWGRFSWAFGLEPSSSSGVRRRRRRRRGGAAAAGGGGSQTEEEDPMKELLKIVLWNGEREIDFTEELEEDEADSDDEELEFFKRQATAREQTVRPRFAPVAPAAAGSGGKREGEEENNANRISRDFSVSNLRFGSRLKIGSSGESSKKSVLRLEQRTNTMERAFKGVLEDVYISESSTSEVTKTVWSSTIVAGAEAGEEENFWDDVEF</sequence>